<keyword evidence="2" id="KW-1185">Reference proteome</keyword>
<sequence length="116" mass="13190">MEYNLALQSISSKTSKDLSDRVQIQAVLFISGGMRSTPTAACEIHTNIKPLGLRRDAAVMNVVERYTGSDKSHPNRQLIDTWKPTGRLKQKSVMDIATYLQEKLYLPNNRENLQHF</sequence>
<dbReference type="AlphaFoldDB" id="A0AAV4J2X5"/>
<protein>
    <submittedName>
        <fullName evidence="1">Uncharacterized protein</fullName>
    </submittedName>
</protein>
<evidence type="ECO:0000313" key="1">
    <source>
        <dbReference type="EMBL" id="GFS16740.1"/>
    </source>
</evidence>
<evidence type="ECO:0000313" key="2">
    <source>
        <dbReference type="Proteomes" id="UP000762676"/>
    </source>
</evidence>
<accession>A0AAV4J2X5</accession>
<organism evidence="1 2">
    <name type="scientific">Elysia marginata</name>
    <dbReference type="NCBI Taxonomy" id="1093978"/>
    <lineage>
        <taxon>Eukaryota</taxon>
        <taxon>Metazoa</taxon>
        <taxon>Spiralia</taxon>
        <taxon>Lophotrochozoa</taxon>
        <taxon>Mollusca</taxon>
        <taxon>Gastropoda</taxon>
        <taxon>Heterobranchia</taxon>
        <taxon>Euthyneura</taxon>
        <taxon>Panpulmonata</taxon>
        <taxon>Sacoglossa</taxon>
        <taxon>Placobranchoidea</taxon>
        <taxon>Plakobranchidae</taxon>
        <taxon>Elysia</taxon>
    </lineage>
</organism>
<comment type="caution">
    <text evidence="1">The sequence shown here is derived from an EMBL/GenBank/DDBJ whole genome shotgun (WGS) entry which is preliminary data.</text>
</comment>
<dbReference type="EMBL" id="BMAT01013622">
    <property type="protein sequence ID" value="GFS16740.1"/>
    <property type="molecule type" value="Genomic_DNA"/>
</dbReference>
<dbReference type="Proteomes" id="UP000762676">
    <property type="component" value="Unassembled WGS sequence"/>
</dbReference>
<reference evidence="1 2" key="1">
    <citation type="journal article" date="2021" name="Elife">
        <title>Chloroplast acquisition without the gene transfer in kleptoplastic sea slugs, Plakobranchus ocellatus.</title>
        <authorList>
            <person name="Maeda T."/>
            <person name="Takahashi S."/>
            <person name="Yoshida T."/>
            <person name="Shimamura S."/>
            <person name="Takaki Y."/>
            <person name="Nagai Y."/>
            <person name="Toyoda A."/>
            <person name="Suzuki Y."/>
            <person name="Arimoto A."/>
            <person name="Ishii H."/>
            <person name="Satoh N."/>
            <person name="Nishiyama T."/>
            <person name="Hasebe M."/>
            <person name="Maruyama T."/>
            <person name="Minagawa J."/>
            <person name="Obokata J."/>
            <person name="Shigenobu S."/>
        </authorList>
    </citation>
    <scope>NUCLEOTIDE SEQUENCE [LARGE SCALE GENOMIC DNA]</scope>
</reference>
<gene>
    <name evidence="1" type="ORF">ElyMa_006804500</name>
</gene>
<name>A0AAV4J2X5_9GAST</name>
<proteinExistence type="predicted"/>